<dbReference type="AlphaFoldDB" id="A2SRZ3"/>
<dbReference type="PANTHER" id="PTHR30231:SF4">
    <property type="entry name" value="PROTEIN NEN2"/>
    <property type="match status" value="1"/>
</dbReference>
<dbReference type="SMART" id="SM00479">
    <property type="entry name" value="EXOIII"/>
    <property type="match status" value="1"/>
</dbReference>
<evidence type="ECO:0000256" key="3">
    <source>
        <dbReference type="ARBA" id="ARBA00022839"/>
    </source>
</evidence>
<proteinExistence type="predicted"/>
<dbReference type="EMBL" id="CP000559">
    <property type="protein sequence ID" value="ABN07099.1"/>
    <property type="molecule type" value="Genomic_DNA"/>
</dbReference>
<dbReference type="STRING" id="410358.Mlab_0928"/>
<dbReference type="InterPro" id="IPR013520">
    <property type="entry name" value="Ribonucl_H"/>
</dbReference>
<evidence type="ECO:0000313" key="6">
    <source>
        <dbReference type="Proteomes" id="UP000000365"/>
    </source>
</evidence>
<dbReference type="RefSeq" id="WP_011833300.1">
    <property type="nucleotide sequence ID" value="NC_008942.1"/>
</dbReference>
<keyword evidence="6" id="KW-1185">Reference proteome</keyword>
<reference evidence="5 6" key="1">
    <citation type="journal article" date="2009" name="Stand. Genomic Sci.">
        <title>Complete genome sequence of Methanocorpusculum labreanum type strain Z.</title>
        <authorList>
            <person name="Anderson I.J."/>
            <person name="Sieprawska-Lupa M."/>
            <person name="Goltsman E."/>
            <person name="Lapidus A."/>
            <person name="Copeland A."/>
            <person name="Glavina Del Rio T."/>
            <person name="Tice H."/>
            <person name="Dalin E."/>
            <person name="Barry K."/>
            <person name="Pitluck S."/>
            <person name="Hauser L."/>
            <person name="Land M."/>
            <person name="Lucas S."/>
            <person name="Richardson P."/>
            <person name="Whitman W.B."/>
            <person name="Kyrpides N.C."/>
        </authorList>
    </citation>
    <scope>NUCLEOTIDE SEQUENCE [LARGE SCALE GENOMIC DNA]</scope>
    <source>
        <strain evidence="6">ATCC 43576 / DSM 4855 / Z</strain>
    </source>
</reference>
<gene>
    <name evidence="5" type="ordered locus">Mlab_0928</name>
</gene>
<evidence type="ECO:0000259" key="4">
    <source>
        <dbReference type="SMART" id="SM00479"/>
    </source>
</evidence>
<dbReference type="HOGENOM" id="CLU_047806_6_0_2"/>
<sequence>MLIVDTETTGLNPKIDRITELAAIKFDKYGNKSVMDEYISLPNDICYPENVQEMTGITPEILELKGHPEEEIAWMFAMMLKSPGRVLLVTHNAQFDLRFIQEMLSRHRYVFPNGWGVIDTLTVFRDRKPQPHRLSDAISYYGLDGVKNSHRAIDDVVALCAVFDAMCQEQNDLDEYINLIGVYGKSELFAYKIPGLQYWGQEITGNPEGKLPDLIKKYNQDISKIERV</sequence>
<dbReference type="Proteomes" id="UP000000365">
    <property type="component" value="Chromosome"/>
</dbReference>
<dbReference type="eggNOG" id="arCOG05109">
    <property type="taxonomic scope" value="Archaea"/>
</dbReference>
<keyword evidence="2" id="KW-0378">Hydrolase</keyword>
<evidence type="ECO:0000256" key="2">
    <source>
        <dbReference type="ARBA" id="ARBA00022801"/>
    </source>
</evidence>
<dbReference type="KEGG" id="mla:Mlab_0928"/>
<organism evidence="5 6">
    <name type="scientific">Methanocorpusculum labreanum (strain ATCC 43576 / DSM 4855 / Z)</name>
    <dbReference type="NCBI Taxonomy" id="410358"/>
    <lineage>
        <taxon>Archaea</taxon>
        <taxon>Methanobacteriati</taxon>
        <taxon>Methanobacteriota</taxon>
        <taxon>Stenosarchaea group</taxon>
        <taxon>Methanomicrobia</taxon>
        <taxon>Methanomicrobiales</taxon>
        <taxon>Methanocorpusculaceae</taxon>
        <taxon>Methanocorpusculum</taxon>
    </lineage>
</organism>
<dbReference type="GeneID" id="4794782"/>
<name>A2SRZ3_METLZ</name>
<dbReference type="CDD" id="cd06127">
    <property type="entry name" value="DEDDh"/>
    <property type="match status" value="1"/>
</dbReference>
<feature type="domain" description="Exonuclease" evidence="4">
    <location>
        <begin position="1"/>
        <end position="172"/>
    </location>
</feature>
<dbReference type="InterPro" id="IPR036397">
    <property type="entry name" value="RNaseH_sf"/>
</dbReference>
<keyword evidence="1" id="KW-0540">Nuclease</keyword>
<evidence type="ECO:0000256" key="1">
    <source>
        <dbReference type="ARBA" id="ARBA00022722"/>
    </source>
</evidence>
<dbReference type="Gene3D" id="3.30.420.10">
    <property type="entry name" value="Ribonuclease H-like superfamily/Ribonuclease H"/>
    <property type="match status" value="1"/>
</dbReference>
<dbReference type="InterPro" id="IPR012337">
    <property type="entry name" value="RNaseH-like_sf"/>
</dbReference>
<dbReference type="OrthoDB" id="116094at2157"/>
<accession>A2SRZ3</accession>
<keyword evidence="3 5" id="KW-0269">Exonuclease</keyword>
<dbReference type="PANTHER" id="PTHR30231">
    <property type="entry name" value="DNA POLYMERASE III SUBUNIT EPSILON"/>
    <property type="match status" value="1"/>
</dbReference>
<dbReference type="Pfam" id="PF00929">
    <property type="entry name" value="RNase_T"/>
    <property type="match status" value="1"/>
</dbReference>
<dbReference type="GO" id="GO:0003676">
    <property type="term" value="F:nucleic acid binding"/>
    <property type="evidence" value="ECO:0007669"/>
    <property type="project" value="InterPro"/>
</dbReference>
<dbReference type="SUPFAM" id="SSF53098">
    <property type="entry name" value="Ribonuclease H-like"/>
    <property type="match status" value="1"/>
</dbReference>
<evidence type="ECO:0000313" key="5">
    <source>
        <dbReference type="EMBL" id="ABN07099.1"/>
    </source>
</evidence>
<protein>
    <submittedName>
        <fullName evidence="5">Exonuclease, RNase T and DNA polymerase III</fullName>
    </submittedName>
</protein>
<dbReference type="GO" id="GO:0008408">
    <property type="term" value="F:3'-5' exonuclease activity"/>
    <property type="evidence" value="ECO:0007669"/>
    <property type="project" value="TreeGrafter"/>
</dbReference>